<dbReference type="EMBL" id="JACHXU010000005">
    <property type="protein sequence ID" value="MBB3206064.1"/>
    <property type="molecule type" value="Genomic_DNA"/>
</dbReference>
<dbReference type="Pfam" id="PF07593">
    <property type="entry name" value="UnbV_ASPIC"/>
    <property type="match status" value="1"/>
</dbReference>
<keyword evidence="2" id="KW-0472">Membrane</keyword>
<proteinExistence type="predicted"/>
<dbReference type="Gene3D" id="2.130.10.130">
    <property type="entry name" value="Integrin alpha, N-terminal"/>
    <property type="match status" value="1"/>
</dbReference>
<feature type="domain" description="ASPIC/UnbV" evidence="3">
    <location>
        <begin position="543"/>
        <end position="610"/>
    </location>
</feature>
<dbReference type="InterPro" id="IPR027039">
    <property type="entry name" value="Crtac1"/>
</dbReference>
<gene>
    <name evidence="4" type="ORF">FHS27_001872</name>
</gene>
<keyword evidence="1" id="KW-0732">Signal</keyword>
<dbReference type="InterPro" id="IPR011519">
    <property type="entry name" value="UnbV_ASPIC"/>
</dbReference>
<dbReference type="RefSeq" id="WP_246419317.1">
    <property type="nucleotide sequence ID" value="NZ_JACHXU010000005.1"/>
</dbReference>
<evidence type="ECO:0000259" key="3">
    <source>
        <dbReference type="Pfam" id="PF07593"/>
    </source>
</evidence>
<dbReference type="Pfam" id="PF13517">
    <property type="entry name" value="FG-GAP_3"/>
    <property type="match status" value="2"/>
</dbReference>
<dbReference type="SUPFAM" id="SSF69318">
    <property type="entry name" value="Integrin alpha N-terminal domain"/>
    <property type="match status" value="1"/>
</dbReference>
<keyword evidence="5" id="KW-1185">Reference proteome</keyword>
<protein>
    <recommendedName>
        <fullName evidence="3">ASPIC/UnbV domain-containing protein</fullName>
    </recommendedName>
</protein>
<reference evidence="4 5" key="1">
    <citation type="submission" date="2020-08" db="EMBL/GenBank/DDBJ databases">
        <title>Genomic Encyclopedia of Type Strains, Phase III (KMG-III): the genomes of soil and plant-associated and newly described type strains.</title>
        <authorList>
            <person name="Whitman W."/>
        </authorList>
    </citation>
    <scope>NUCLEOTIDE SEQUENCE [LARGE SCALE GENOMIC DNA]</scope>
    <source>
        <strain evidence="4 5">CECT 8075</strain>
    </source>
</reference>
<dbReference type="PANTHER" id="PTHR16026">
    <property type="entry name" value="CARTILAGE ACIDIC PROTEIN 1"/>
    <property type="match status" value="1"/>
</dbReference>
<dbReference type="InterPro" id="IPR028994">
    <property type="entry name" value="Integrin_alpha_N"/>
</dbReference>
<keyword evidence="2" id="KW-1133">Transmembrane helix</keyword>
<evidence type="ECO:0000256" key="2">
    <source>
        <dbReference type="SAM" id="Phobius"/>
    </source>
</evidence>
<dbReference type="AlphaFoldDB" id="A0A7W5H549"/>
<evidence type="ECO:0000313" key="5">
    <source>
        <dbReference type="Proteomes" id="UP000536179"/>
    </source>
</evidence>
<dbReference type="Proteomes" id="UP000536179">
    <property type="component" value="Unassembled WGS sequence"/>
</dbReference>
<sequence>MPSSTEYVDEHPDVENDAVIGSALRGSLTLFAVLGLPVIAIVLFLKLNQETQQSIETEVTLPEVREIGDATMPSLVMTEVSQQSGIDFTHQSGRYGERLLPETMGSGVAVLDYNNDGNQDLLLVNSCYWPWDERHATPSPCQLLEGDGNFHFNDVSEQTGLDVTLYGMGVAVGDYDNDGDSDVFLSAVGTNRMYRNDNGVFRDVTVETGVGGAEDAWSTSCGFFDYNNDGLLDLFVCNYVSWSKENDLSQDFTLDGETRAYGPPRAFAGSFSYLYKNRGDGSFEDVSASAGIQMRNDDTNVPLGKAMGLAPVDVNRDGWMDILVANDTVRNFLFENNKDGTFSEIGRLSGIAFDRSTGNARGAMGIDTAAFRDDGTLAIGIGNFANEASALYMARPERSQFIDAAMYTGFGPPTRKGLTFGLFFFDVDLDGRLDVLGANGHLEEEIAKTQATQRYEQSPQLFWNAGREAKTELVLVEESNVGEAFYQPIVGRGAAFADFDSDGDEDVVIATSHSRPAVFRNDQQTQHHFLRVKLEGTQCNRDAIGAIAELSLENRTLTRTVMPTRSYLSQCEKTLTFGLGASPAVDSIVVTWPGGVSERFDVNAIDQTITLIQGTGTDATADDVEP</sequence>
<feature type="transmembrane region" description="Helical" evidence="2">
    <location>
        <begin position="20"/>
        <end position="45"/>
    </location>
</feature>
<evidence type="ECO:0000256" key="1">
    <source>
        <dbReference type="ARBA" id="ARBA00022729"/>
    </source>
</evidence>
<dbReference type="PANTHER" id="PTHR16026:SF0">
    <property type="entry name" value="CARTILAGE ACIDIC PROTEIN 1"/>
    <property type="match status" value="1"/>
</dbReference>
<name>A0A7W5H549_9BACT</name>
<keyword evidence="2" id="KW-0812">Transmembrane</keyword>
<evidence type="ECO:0000313" key="4">
    <source>
        <dbReference type="EMBL" id="MBB3206064.1"/>
    </source>
</evidence>
<comment type="caution">
    <text evidence="4">The sequence shown here is derived from an EMBL/GenBank/DDBJ whole genome shotgun (WGS) entry which is preliminary data.</text>
</comment>
<accession>A0A7W5H549</accession>
<dbReference type="InterPro" id="IPR013517">
    <property type="entry name" value="FG-GAP"/>
</dbReference>
<organism evidence="4 5">
    <name type="scientific">Aporhodopirellula rubra</name>
    <dbReference type="NCBI Taxonomy" id="980271"/>
    <lineage>
        <taxon>Bacteria</taxon>
        <taxon>Pseudomonadati</taxon>
        <taxon>Planctomycetota</taxon>
        <taxon>Planctomycetia</taxon>
        <taxon>Pirellulales</taxon>
        <taxon>Pirellulaceae</taxon>
        <taxon>Aporhodopirellula</taxon>
    </lineage>
</organism>